<reference evidence="4" key="1">
    <citation type="journal article" date="2018" name="Nat. Microbiol.">
        <title>Leveraging single-cell genomics to expand the fungal tree of life.</title>
        <authorList>
            <person name="Ahrendt S.R."/>
            <person name="Quandt C.A."/>
            <person name="Ciobanu D."/>
            <person name="Clum A."/>
            <person name="Salamov A."/>
            <person name="Andreopoulos B."/>
            <person name="Cheng J.F."/>
            <person name="Woyke T."/>
            <person name="Pelin A."/>
            <person name="Henrissat B."/>
            <person name="Reynolds N.K."/>
            <person name="Benny G.L."/>
            <person name="Smith M.E."/>
            <person name="James T.Y."/>
            <person name="Grigoriev I.V."/>
        </authorList>
    </citation>
    <scope>NUCLEOTIDE SEQUENCE [LARGE SCALE GENOMIC DNA]</scope>
</reference>
<keyword evidence="2" id="KW-0472">Membrane</keyword>
<protein>
    <submittedName>
        <fullName evidence="3">Uncharacterized protein</fullName>
    </submittedName>
</protein>
<keyword evidence="4" id="KW-1185">Reference proteome</keyword>
<feature type="region of interest" description="Disordered" evidence="1">
    <location>
        <begin position="327"/>
        <end position="358"/>
    </location>
</feature>
<evidence type="ECO:0000256" key="1">
    <source>
        <dbReference type="SAM" id="MobiDB-lite"/>
    </source>
</evidence>
<feature type="transmembrane region" description="Helical" evidence="2">
    <location>
        <begin position="287"/>
        <end position="307"/>
    </location>
</feature>
<evidence type="ECO:0000313" key="4">
    <source>
        <dbReference type="Proteomes" id="UP000269721"/>
    </source>
</evidence>
<sequence>MDPSLHTSPGRHHVHRKIVSEVDVDEFDDDDFTTDDPSSHGILGNMKEWFLGSEDTLTYITFQKRPVVHVHHYVVHQQYPTDGESSGLPKLSEKAQGVGDTVEDATDAAARKAREAQDRASDAIEKAKQASNDAAADLKDKWQQVTSRAEGVIGGIKEKATEVYDNVKHMGGIKEKGTEAYDIVKQGIVTPVIEAADDFGSRAEQVTESFKEGAARVTSQAQDLGDAAKKKARKAKRTARGALGGMADSVGRAAQCLGLSGRTADAHIGIAAGPDGGAYNPVPITSLYTTIAMMIFVWLFLWAKVYVGDATTEICKDLYGSSAVNGHADSAGDPVPRPESPEPVSAGPIRSRSDRVRSERAANAKHLNNYTLTAHKRVDTAARARAAPCVLIESMRRLVEPEERLRISVEERTRTLNEGCAGDEEG</sequence>
<gene>
    <name evidence="3" type="ORF">BDK51DRAFT_38614</name>
</gene>
<dbReference type="AlphaFoldDB" id="A0A4P9WLL0"/>
<evidence type="ECO:0000313" key="3">
    <source>
        <dbReference type="EMBL" id="RKO93302.1"/>
    </source>
</evidence>
<organism evidence="3 4">
    <name type="scientific">Blyttiomyces helicus</name>
    <dbReference type="NCBI Taxonomy" id="388810"/>
    <lineage>
        <taxon>Eukaryota</taxon>
        <taxon>Fungi</taxon>
        <taxon>Fungi incertae sedis</taxon>
        <taxon>Chytridiomycota</taxon>
        <taxon>Chytridiomycota incertae sedis</taxon>
        <taxon>Chytridiomycetes</taxon>
        <taxon>Chytridiomycetes incertae sedis</taxon>
        <taxon>Blyttiomyces</taxon>
    </lineage>
</organism>
<dbReference type="Gene3D" id="1.20.120.20">
    <property type="entry name" value="Apolipoprotein"/>
    <property type="match status" value="1"/>
</dbReference>
<feature type="compositionally biased region" description="Basic and acidic residues" evidence="1">
    <location>
        <begin position="109"/>
        <end position="121"/>
    </location>
</feature>
<keyword evidence="2" id="KW-0812">Transmembrane</keyword>
<feature type="region of interest" description="Disordered" evidence="1">
    <location>
        <begin position="80"/>
        <end position="121"/>
    </location>
</feature>
<proteinExistence type="predicted"/>
<evidence type="ECO:0000256" key="2">
    <source>
        <dbReference type="SAM" id="Phobius"/>
    </source>
</evidence>
<name>A0A4P9WLL0_9FUNG</name>
<dbReference type="Proteomes" id="UP000269721">
    <property type="component" value="Unassembled WGS sequence"/>
</dbReference>
<keyword evidence="2" id="KW-1133">Transmembrane helix</keyword>
<accession>A0A4P9WLL0</accession>
<dbReference type="EMBL" id="KZ994296">
    <property type="protein sequence ID" value="RKO93302.1"/>
    <property type="molecule type" value="Genomic_DNA"/>
</dbReference>